<dbReference type="Gene3D" id="2.130.10.10">
    <property type="entry name" value="YVTN repeat-like/Quinoprotein amine dehydrogenase"/>
    <property type="match status" value="1"/>
</dbReference>
<dbReference type="InterPro" id="IPR036322">
    <property type="entry name" value="WD40_repeat_dom_sf"/>
</dbReference>
<evidence type="ECO:0000256" key="3">
    <source>
        <dbReference type="ARBA" id="ARBA00022980"/>
    </source>
</evidence>
<keyword evidence="8" id="KW-1185">Reference proteome</keyword>
<dbReference type="FunFam" id="2.130.10.10:FF:000615">
    <property type="entry name" value="Receptor for activated C kinase 1"/>
    <property type="match status" value="1"/>
</dbReference>
<name>A0A8C5KG76_JACJA</name>
<evidence type="ECO:0000313" key="7">
    <source>
        <dbReference type="Ensembl" id="ENSJJAP00000008603.1"/>
    </source>
</evidence>
<keyword evidence="4" id="KW-0217">Developmental protein</keyword>
<dbReference type="Proteomes" id="UP000694385">
    <property type="component" value="Unassembled WGS sequence"/>
</dbReference>
<proteinExistence type="inferred from homology"/>
<accession>A0A8C5KG76</accession>
<dbReference type="Ensembl" id="ENSJJAT00000015034.1">
    <property type="protein sequence ID" value="ENSJJAP00000008603.1"/>
    <property type="gene ID" value="ENSJJAG00000012725.1"/>
</dbReference>
<evidence type="ECO:0000256" key="6">
    <source>
        <dbReference type="PROSITE-ProRule" id="PRU00221"/>
    </source>
</evidence>
<dbReference type="GO" id="GO:0005840">
    <property type="term" value="C:ribosome"/>
    <property type="evidence" value="ECO:0007669"/>
    <property type="project" value="UniProtKB-KW"/>
</dbReference>
<reference evidence="7" key="2">
    <citation type="submission" date="2025-09" db="UniProtKB">
        <authorList>
            <consortium name="Ensembl"/>
        </authorList>
    </citation>
    <scope>IDENTIFICATION</scope>
</reference>
<keyword evidence="4" id="KW-0306">Gastrulation</keyword>
<evidence type="ECO:0000256" key="2">
    <source>
        <dbReference type="ARBA" id="ARBA00022604"/>
    </source>
</evidence>
<dbReference type="SMART" id="SM00320">
    <property type="entry name" value="WD40"/>
    <property type="match status" value="3"/>
</dbReference>
<evidence type="ECO:0000256" key="4">
    <source>
        <dbReference type="ARBA" id="ARBA00023218"/>
    </source>
</evidence>
<dbReference type="OMA" id="ITNNIGH"/>
<evidence type="ECO:0000256" key="5">
    <source>
        <dbReference type="ARBA" id="ARBA00035297"/>
    </source>
</evidence>
<keyword evidence="6" id="KW-0853">WD repeat</keyword>
<dbReference type="GO" id="GO:0043022">
    <property type="term" value="F:ribosome binding"/>
    <property type="evidence" value="ECO:0007669"/>
    <property type="project" value="InterPro"/>
</dbReference>
<dbReference type="GeneTree" id="ENSGT00940000154461"/>
<dbReference type="PROSITE" id="PS50294">
    <property type="entry name" value="WD_REPEATS_REGION"/>
    <property type="match status" value="1"/>
</dbReference>
<dbReference type="GO" id="GO:0045182">
    <property type="term" value="F:translation regulator activity"/>
    <property type="evidence" value="ECO:0007669"/>
    <property type="project" value="InterPro"/>
</dbReference>
<organism evidence="7 8">
    <name type="scientific">Jaculus jaculus</name>
    <name type="common">Lesser Egyptian jerboa</name>
    <dbReference type="NCBI Taxonomy" id="51337"/>
    <lineage>
        <taxon>Eukaryota</taxon>
        <taxon>Metazoa</taxon>
        <taxon>Chordata</taxon>
        <taxon>Craniata</taxon>
        <taxon>Vertebrata</taxon>
        <taxon>Euteleostomi</taxon>
        <taxon>Mammalia</taxon>
        <taxon>Eutheria</taxon>
        <taxon>Euarchontoglires</taxon>
        <taxon>Glires</taxon>
        <taxon>Rodentia</taxon>
        <taxon>Myomorpha</taxon>
        <taxon>Dipodoidea</taxon>
        <taxon>Dipodidae</taxon>
        <taxon>Dipodinae</taxon>
        <taxon>Jaculus</taxon>
    </lineage>
</organism>
<feature type="repeat" description="WD" evidence="6">
    <location>
        <begin position="75"/>
        <end position="107"/>
    </location>
</feature>
<sequence>MTKQMALRGTLRAQITTNPQFPIISLSASQDNTIIIWKLTRDENYYCIPQRALWGQGYGTLHLWDLTTGTTMRRFVGHTKSVLSVAFSPDNRQFVFGSQGKTIKLWNTLGVCKYIAQDESHSEWVSCVCFSPNSSNPIIISCGWDKLGKVWLITNNIGHAGYLNIVTVSPDGSLCASGGKNGQAMHLYTRDGGGIINALCFSLNHNWRCATTGPSIKIWSLEGKIIEDEQKQEVFSTSSKAQPTQCTSLAWSANG</sequence>
<dbReference type="InterPro" id="IPR001680">
    <property type="entry name" value="WD40_rpt"/>
</dbReference>
<dbReference type="InterPro" id="IPR015943">
    <property type="entry name" value="WD40/YVTN_repeat-like_dom_sf"/>
</dbReference>
<dbReference type="GO" id="GO:0007369">
    <property type="term" value="P:gastrulation"/>
    <property type="evidence" value="ECO:0007669"/>
    <property type="project" value="UniProtKB-KW"/>
</dbReference>
<evidence type="ECO:0000256" key="1">
    <source>
        <dbReference type="ARBA" id="ARBA00007253"/>
    </source>
</evidence>
<dbReference type="InterPro" id="IPR045223">
    <property type="entry name" value="RACK1-like"/>
</dbReference>
<dbReference type="AlphaFoldDB" id="A0A8C5KG76"/>
<keyword evidence="3" id="KW-0689">Ribosomal protein</keyword>
<keyword evidence="2" id="KW-0341">Growth regulation</keyword>
<protein>
    <recommendedName>
        <fullName evidence="5">Small ribosomal subunit protein RACK1</fullName>
    </recommendedName>
</protein>
<keyword evidence="3" id="KW-0687">Ribonucleoprotein</keyword>
<reference evidence="7" key="1">
    <citation type="submission" date="2025-08" db="UniProtKB">
        <authorList>
            <consortium name="Ensembl"/>
        </authorList>
    </citation>
    <scope>IDENTIFICATION</scope>
</reference>
<dbReference type="SUPFAM" id="SSF50978">
    <property type="entry name" value="WD40 repeat-like"/>
    <property type="match status" value="1"/>
</dbReference>
<comment type="similarity">
    <text evidence="1">Belongs to the WD repeat G protein beta family. Ribosomal protein RACK1 subfamily.</text>
</comment>
<dbReference type="PANTHER" id="PTHR19868">
    <property type="entry name" value="RECEPTOR FOR ACTIVATED PROTEIN KINASE C RACK1"/>
    <property type="match status" value="1"/>
</dbReference>
<dbReference type="PROSITE" id="PS50082">
    <property type="entry name" value="WD_REPEATS_2"/>
    <property type="match status" value="1"/>
</dbReference>
<evidence type="ECO:0000313" key="8">
    <source>
        <dbReference type="Proteomes" id="UP000694385"/>
    </source>
</evidence>
<dbReference type="Pfam" id="PF00400">
    <property type="entry name" value="WD40"/>
    <property type="match status" value="3"/>
</dbReference>